<dbReference type="EMBL" id="JADCUA010000006">
    <property type="protein sequence ID" value="KAH9839407.1"/>
    <property type="molecule type" value="Genomic_DNA"/>
</dbReference>
<accession>A0ABQ8KNT1</accession>
<comment type="caution">
    <text evidence="1">The sequence shown here is derived from an EMBL/GenBank/DDBJ whole genome shotgun (WGS) entry which is preliminary data.</text>
</comment>
<evidence type="ECO:0000313" key="1">
    <source>
        <dbReference type="EMBL" id="KAH9839407.1"/>
    </source>
</evidence>
<organism evidence="1 2">
    <name type="scientific">Rhodofomes roseus</name>
    <dbReference type="NCBI Taxonomy" id="34475"/>
    <lineage>
        <taxon>Eukaryota</taxon>
        <taxon>Fungi</taxon>
        <taxon>Dikarya</taxon>
        <taxon>Basidiomycota</taxon>
        <taxon>Agaricomycotina</taxon>
        <taxon>Agaricomycetes</taxon>
        <taxon>Polyporales</taxon>
        <taxon>Rhodofomes</taxon>
    </lineage>
</organism>
<gene>
    <name evidence="1" type="ORF">C8Q71DRAFT_510671</name>
</gene>
<proteinExistence type="predicted"/>
<protein>
    <submittedName>
        <fullName evidence="1">Uncharacterized protein</fullName>
    </submittedName>
</protein>
<dbReference type="Proteomes" id="UP000814176">
    <property type="component" value="Unassembled WGS sequence"/>
</dbReference>
<reference evidence="1 2" key="1">
    <citation type="journal article" date="2021" name="Environ. Microbiol.">
        <title>Gene family expansions and transcriptome signatures uncover fungal adaptations to wood decay.</title>
        <authorList>
            <person name="Hage H."/>
            <person name="Miyauchi S."/>
            <person name="Viragh M."/>
            <person name="Drula E."/>
            <person name="Min B."/>
            <person name="Chaduli D."/>
            <person name="Navarro D."/>
            <person name="Favel A."/>
            <person name="Norest M."/>
            <person name="Lesage-Meessen L."/>
            <person name="Balint B."/>
            <person name="Merenyi Z."/>
            <person name="de Eugenio L."/>
            <person name="Morin E."/>
            <person name="Martinez A.T."/>
            <person name="Baldrian P."/>
            <person name="Stursova M."/>
            <person name="Martinez M.J."/>
            <person name="Novotny C."/>
            <person name="Magnuson J.K."/>
            <person name="Spatafora J.W."/>
            <person name="Maurice S."/>
            <person name="Pangilinan J."/>
            <person name="Andreopoulos W."/>
            <person name="LaButti K."/>
            <person name="Hundley H."/>
            <person name="Na H."/>
            <person name="Kuo A."/>
            <person name="Barry K."/>
            <person name="Lipzen A."/>
            <person name="Henrissat B."/>
            <person name="Riley R."/>
            <person name="Ahrendt S."/>
            <person name="Nagy L.G."/>
            <person name="Grigoriev I.V."/>
            <person name="Martin F."/>
            <person name="Rosso M.N."/>
        </authorList>
    </citation>
    <scope>NUCLEOTIDE SEQUENCE [LARGE SCALE GENOMIC DNA]</scope>
    <source>
        <strain evidence="1 2">CIRM-BRFM 1785</strain>
    </source>
</reference>
<keyword evidence="2" id="KW-1185">Reference proteome</keyword>
<dbReference type="GeneID" id="71999780"/>
<sequence>MRMLSTPAAGSPEARGRCARRTLRLNCACAYSSAPMFSFRALDCACLTQPRPCQMFYTVPVRIKIPPIVHRRTRQTDITASSRPASVAIPLPQTITAAPLFLVLQCIPYTPLGLLGLHMLADASRGPPLPTLPRFTCLDCRPIEPGVRRVATLPRTLSKHARTDIKLTLNSTRGLARILLSPAHALSSHLLLHSLSYSASRPSAWLIGDNACSDALCASRRDMAFASATAVEQFALPSPLARRSPRLSRRCPRFPSNWHVGVGVPIQVRGGPMRRQPFPAGRRPAPNAAAKLRHLCLPYMCGIQSRVRGFVSGLPNAAVVDLIHLFDSRARSRLTCPPAGTWAAQHSSCSSAPLIVTASYSTELGLGLSAMTPHLGCCPSF</sequence>
<name>A0ABQ8KNT1_9APHY</name>
<evidence type="ECO:0000313" key="2">
    <source>
        <dbReference type="Proteomes" id="UP000814176"/>
    </source>
</evidence>
<dbReference type="RefSeq" id="XP_047781162.1">
    <property type="nucleotide sequence ID" value="XM_047919048.1"/>
</dbReference>